<keyword evidence="7 14" id="KW-1133">Transmembrane helix</keyword>
<protein>
    <recommendedName>
        <fullName evidence="11 14">Protoheme IX farnesyltransferase</fullName>
        <ecNumber evidence="3 14">2.5.1.141</ecNumber>
    </recommendedName>
    <alternativeName>
        <fullName evidence="12 14">Heme B farnesyltransferase</fullName>
    </alternativeName>
    <alternativeName>
        <fullName evidence="10 14">Heme O synthase</fullName>
    </alternativeName>
</protein>
<dbReference type="HAMAP" id="MF_00154">
    <property type="entry name" value="CyoE_CtaB"/>
    <property type="match status" value="1"/>
</dbReference>
<dbReference type="UniPathway" id="UPA00834">
    <property type="reaction ID" value="UER00712"/>
</dbReference>
<dbReference type="PANTHER" id="PTHR43448:SF7">
    <property type="entry name" value="4-HYDROXYBENZOATE SOLANESYLTRANSFERASE"/>
    <property type="match status" value="1"/>
</dbReference>
<keyword evidence="16" id="KW-1185">Reference proteome</keyword>
<dbReference type="CDD" id="cd13957">
    <property type="entry name" value="PT_UbiA_Cox10"/>
    <property type="match status" value="1"/>
</dbReference>
<organism evidence="15 16">
    <name type="scientific">Umboniibacter marinipuniceus</name>
    <dbReference type="NCBI Taxonomy" id="569599"/>
    <lineage>
        <taxon>Bacteria</taxon>
        <taxon>Pseudomonadati</taxon>
        <taxon>Pseudomonadota</taxon>
        <taxon>Gammaproteobacteria</taxon>
        <taxon>Cellvibrionales</taxon>
        <taxon>Cellvibrionaceae</taxon>
        <taxon>Umboniibacter</taxon>
    </lineage>
</organism>
<dbReference type="EC" id="2.5.1.141" evidence="3 14"/>
<evidence type="ECO:0000313" key="15">
    <source>
        <dbReference type="EMBL" id="RMA82168.1"/>
    </source>
</evidence>
<sequence>MTQTTSISERPIWRDYLELSKPNVVALMIVTSAIGMVLSTPGLIPLDVFVLGNLGIALCAGSAAAVNHLVDQRIDTQMARTQNRPVATGRLSTTQGVLFALVTGGLGMGILFAFINALTAWLTFASLLGYAVVYTLYLKRATPQNIVIGGLAGAAPPLLGWVAVTGEIHPHALLLVLVIYIWTPPHFWALAIHRRDDYAKADIPMLPVTHGIPYTKLHVLLYTVILLLVTVLPWLTGMFGLLYLAAAVILGAGFLYWSLILYFDKHPNAGMETFKYSIVYLLVLFVAMILDHYLMTPTFSIQATGALV</sequence>
<accession>A0A3M0AHD1</accession>
<evidence type="ECO:0000256" key="1">
    <source>
        <dbReference type="ARBA" id="ARBA00004651"/>
    </source>
</evidence>
<evidence type="ECO:0000256" key="6">
    <source>
        <dbReference type="ARBA" id="ARBA00022692"/>
    </source>
</evidence>
<comment type="function">
    <text evidence="14">Converts heme B (protoheme IX) to heme O by substitution of the vinyl group on carbon 2 of heme B porphyrin ring with a hydroxyethyl farnesyl side group.</text>
</comment>
<comment type="miscellaneous">
    <text evidence="14">Carbon 2 of the heme B porphyrin ring is defined according to the Fischer nomenclature.</text>
</comment>
<dbReference type="AlphaFoldDB" id="A0A3M0AHD1"/>
<comment type="catalytic activity">
    <reaction evidence="13 14">
        <text>heme b + (2E,6E)-farnesyl diphosphate + H2O = Fe(II)-heme o + diphosphate</text>
        <dbReference type="Rhea" id="RHEA:28070"/>
        <dbReference type="ChEBI" id="CHEBI:15377"/>
        <dbReference type="ChEBI" id="CHEBI:33019"/>
        <dbReference type="ChEBI" id="CHEBI:60344"/>
        <dbReference type="ChEBI" id="CHEBI:60530"/>
        <dbReference type="ChEBI" id="CHEBI:175763"/>
        <dbReference type="EC" id="2.5.1.141"/>
    </reaction>
</comment>
<dbReference type="InterPro" id="IPR006369">
    <property type="entry name" value="Protohaem_IX_farnesylTrfase"/>
</dbReference>
<dbReference type="Pfam" id="PF01040">
    <property type="entry name" value="UbiA"/>
    <property type="match status" value="1"/>
</dbReference>
<evidence type="ECO:0000256" key="2">
    <source>
        <dbReference type="ARBA" id="ARBA00004919"/>
    </source>
</evidence>
<dbReference type="FunFam" id="1.10.357.140:FF:000001">
    <property type="entry name" value="Protoheme IX farnesyltransferase"/>
    <property type="match status" value="1"/>
</dbReference>
<evidence type="ECO:0000256" key="8">
    <source>
        <dbReference type="ARBA" id="ARBA00023133"/>
    </source>
</evidence>
<dbReference type="OrthoDB" id="9814417at2"/>
<feature type="transmembrane region" description="Helical" evidence="14">
    <location>
        <begin position="121"/>
        <end position="138"/>
    </location>
</feature>
<keyword evidence="4 14" id="KW-1003">Cell membrane</keyword>
<keyword evidence="6 14" id="KW-0812">Transmembrane</keyword>
<comment type="subcellular location">
    <subcellularLocation>
        <location evidence="1 14">Cell membrane</location>
        <topology evidence="1 14">Multi-pass membrane protein</topology>
    </subcellularLocation>
</comment>
<evidence type="ECO:0000256" key="9">
    <source>
        <dbReference type="ARBA" id="ARBA00023136"/>
    </source>
</evidence>
<feature type="transmembrane region" description="Helical" evidence="14">
    <location>
        <begin position="214"/>
        <end position="235"/>
    </location>
</feature>
<evidence type="ECO:0000256" key="3">
    <source>
        <dbReference type="ARBA" id="ARBA00012292"/>
    </source>
</evidence>
<dbReference type="InterPro" id="IPR044878">
    <property type="entry name" value="UbiA_sf"/>
</dbReference>
<evidence type="ECO:0000256" key="13">
    <source>
        <dbReference type="ARBA" id="ARBA00047690"/>
    </source>
</evidence>
<dbReference type="PROSITE" id="PS00943">
    <property type="entry name" value="UBIA"/>
    <property type="match status" value="1"/>
</dbReference>
<keyword evidence="8 14" id="KW-0350">Heme biosynthesis</keyword>
<dbReference type="GO" id="GO:0008495">
    <property type="term" value="F:protoheme IX farnesyltransferase activity"/>
    <property type="evidence" value="ECO:0007669"/>
    <property type="project" value="UniProtKB-UniRule"/>
</dbReference>
<evidence type="ECO:0000256" key="4">
    <source>
        <dbReference type="ARBA" id="ARBA00022475"/>
    </source>
</evidence>
<comment type="caution">
    <text evidence="15">The sequence shown here is derived from an EMBL/GenBank/DDBJ whole genome shotgun (WGS) entry which is preliminary data.</text>
</comment>
<dbReference type="Proteomes" id="UP000267187">
    <property type="component" value="Unassembled WGS sequence"/>
</dbReference>
<dbReference type="NCBIfam" id="TIGR01473">
    <property type="entry name" value="cyoE_ctaB"/>
    <property type="match status" value="1"/>
</dbReference>
<dbReference type="EMBL" id="REFJ01000001">
    <property type="protein sequence ID" value="RMA82168.1"/>
    <property type="molecule type" value="Genomic_DNA"/>
</dbReference>
<dbReference type="RefSeq" id="WP_121875515.1">
    <property type="nucleotide sequence ID" value="NZ_REFJ01000001.1"/>
</dbReference>
<reference evidence="15 16" key="1">
    <citation type="submission" date="2018-10" db="EMBL/GenBank/DDBJ databases">
        <title>Genomic Encyclopedia of Type Strains, Phase IV (KMG-IV): sequencing the most valuable type-strain genomes for metagenomic binning, comparative biology and taxonomic classification.</title>
        <authorList>
            <person name="Goeker M."/>
        </authorList>
    </citation>
    <scope>NUCLEOTIDE SEQUENCE [LARGE SCALE GENOMIC DNA]</scope>
    <source>
        <strain evidence="15 16">DSM 25080</strain>
    </source>
</reference>
<dbReference type="InterPro" id="IPR000537">
    <property type="entry name" value="UbiA_prenyltransferase"/>
</dbReference>
<feature type="transmembrane region" description="Helical" evidence="14">
    <location>
        <begin position="241"/>
        <end position="262"/>
    </location>
</feature>
<evidence type="ECO:0000256" key="11">
    <source>
        <dbReference type="ARBA" id="ARBA00040810"/>
    </source>
</evidence>
<feature type="transmembrane region" description="Helical" evidence="14">
    <location>
        <begin position="91"/>
        <end position="115"/>
    </location>
</feature>
<dbReference type="PANTHER" id="PTHR43448">
    <property type="entry name" value="PROTOHEME IX FARNESYLTRANSFERASE, MITOCHONDRIAL"/>
    <property type="match status" value="1"/>
</dbReference>
<keyword evidence="5 14" id="KW-0808">Transferase</keyword>
<dbReference type="Gene3D" id="1.10.357.140">
    <property type="entry name" value="UbiA prenyltransferase"/>
    <property type="match status" value="1"/>
</dbReference>
<feature type="transmembrane region" description="Helical" evidence="14">
    <location>
        <begin position="50"/>
        <end position="70"/>
    </location>
</feature>
<feature type="transmembrane region" description="Helical" evidence="14">
    <location>
        <begin position="24"/>
        <end position="44"/>
    </location>
</feature>
<dbReference type="GO" id="GO:0005886">
    <property type="term" value="C:plasma membrane"/>
    <property type="evidence" value="ECO:0007669"/>
    <property type="project" value="UniProtKB-SubCell"/>
</dbReference>
<evidence type="ECO:0000256" key="10">
    <source>
        <dbReference type="ARBA" id="ARBA00030253"/>
    </source>
</evidence>
<dbReference type="NCBIfam" id="NF003349">
    <property type="entry name" value="PRK04375.1-2"/>
    <property type="match status" value="1"/>
</dbReference>
<feature type="transmembrane region" description="Helical" evidence="14">
    <location>
        <begin position="145"/>
        <end position="164"/>
    </location>
</feature>
<evidence type="ECO:0000256" key="12">
    <source>
        <dbReference type="ARBA" id="ARBA00042475"/>
    </source>
</evidence>
<proteinExistence type="inferred from homology"/>
<feature type="transmembrane region" description="Helical" evidence="14">
    <location>
        <begin position="170"/>
        <end position="193"/>
    </location>
</feature>
<evidence type="ECO:0000313" key="16">
    <source>
        <dbReference type="Proteomes" id="UP000267187"/>
    </source>
</evidence>
<feature type="transmembrane region" description="Helical" evidence="14">
    <location>
        <begin position="274"/>
        <end position="295"/>
    </location>
</feature>
<dbReference type="InterPro" id="IPR030470">
    <property type="entry name" value="UbiA_prenylTrfase_CS"/>
</dbReference>
<gene>
    <name evidence="14" type="primary">cyoE</name>
    <name evidence="15" type="ORF">DFR27_0115</name>
</gene>
<evidence type="ECO:0000256" key="7">
    <source>
        <dbReference type="ARBA" id="ARBA00022989"/>
    </source>
</evidence>
<keyword evidence="9 14" id="KW-0472">Membrane</keyword>
<evidence type="ECO:0000256" key="5">
    <source>
        <dbReference type="ARBA" id="ARBA00022679"/>
    </source>
</evidence>
<name>A0A3M0AHD1_9GAMM</name>
<comment type="similarity">
    <text evidence="14">Belongs to the UbiA prenyltransferase family. Protoheme IX farnesyltransferase subfamily.</text>
</comment>
<comment type="pathway">
    <text evidence="2 14">Porphyrin-containing compound metabolism; heme O biosynthesis; heme O from protoheme: step 1/1.</text>
</comment>
<dbReference type="GO" id="GO:0048034">
    <property type="term" value="P:heme O biosynthetic process"/>
    <property type="evidence" value="ECO:0007669"/>
    <property type="project" value="UniProtKB-UniRule"/>
</dbReference>
<evidence type="ECO:0000256" key="14">
    <source>
        <dbReference type="HAMAP-Rule" id="MF_00154"/>
    </source>
</evidence>